<protein>
    <submittedName>
        <fullName evidence="1">Uncharacterized protein</fullName>
    </submittedName>
</protein>
<gene>
    <name evidence="1" type="ORF">FF38_01942</name>
</gene>
<evidence type="ECO:0000313" key="1">
    <source>
        <dbReference type="EMBL" id="KNC34728.1"/>
    </source>
</evidence>
<accession>A0A0L0CQU9</accession>
<reference evidence="1 2" key="1">
    <citation type="journal article" date="2015" name="Nat. Commun.">
        <title>Lucilia cuprina genome unlocks parasitic fly biology to underpin future interventions.</title>
        <authorList>
            <person name="Anstead C.A."/>
            <person name="Korhonen P.K."/>
            <person name="Young N.D."/>
            <person name="Hall R.S."/>
            <person name="Jex A.R."/>
            <person name="Murali S.C."/>
            <person name="Hughes D.S."/>
            <person name="Lee S.F."/>
            <person name="Perry T."/>
            <person name="Stroehlein A.J."/>
            <person name="Ansell B.R."/>
            <person name="Breugelmans B."/>
            <person name="Hofmann A."/>
            <person name="Qu J."/>
            <person name="Dugan S."/>
            <person name="Lee S.L."/>
            <person name="Chao H."/>
            <person name="Dinh H."/>
            <person name="Han Y."/>
            <person name="Doddapaneni H.V."/>
            <person name="Worley K.C."/>
            <person name="Muzny D.M."/>
            <person name="Ioannidis P."/>
            <person name="Waterhouse R.M."/>
            <person name="Zdobnov E.M."/>
            <person name="James P.J."/>
            <person name="Bagnall N.H."/>
            <person name="Kotze A.C."/>
            <person name="Gibbs R.A."/>
            <person name="Richards S."/>
            <person name="Batterham P."/>
            <person name="Gasser R.B."/>
        </authorList>
    </citation>
    <scope>NUCLEOTIDE SEQUENCE [LARGE SCALE GENOMIC DNA]</scope>
    <source>
        <strain evidence="1 2">LS</strain>
        <tissue evidence="1">Full body</tissue>
    </source>
</reference>
<evidence type="ECO:0000313" key="2">
    <source>
        <dbReference type="Proteomes" id="UP000037069"/>
    </source>
</evidence>
<dbReference type="AlphaFoldDB" id="A0A0L0CQU9"/>
<sequence length="244" mass="27717">MADHEIPYTSQIFKFIYILLLIKKRFSATGPIGGINENPTEDTHKINSKSFRRCDKRQLLLQSSQHLRIDSMQKYPALIAKRLTTPFKQKSHLYSLLCTNVYLLNLSICVDGYYNVCDFSGVDCGIFGRKIRVVNYSSSTVVEFLYTIVEGIVHCLLSIIQSIDILIVVVSTSSCMRMNVLLVTQGTTICHKGLATFRFLLLLREKCNNALANNVSSIADYPFNFMFDMPLKSNGVTTHHLWTQ</sequence>
<dbReference type="Proteomes" id="UP000037069">
    <property type="component" value="Unassembled WGS sequence"/>
</dbReference>
<keyword evidence="2" id="KW-1185">Reference proteome</keyword>
<proteinExistence type="predicted"/>
<dbReference type="EMBL" id="JRES01000032">
    <property type="protein sequence ID" value="KNC34728.1"/>
    <property type="molecule type" value="Genomic_DNA"/>
</dbReference>
<comment type="caution">
    <text evidence="1">The sequence shown here is derived from an EMBL/GenBank/DDBJ whole genome shotgun (WGS) entry which is preliminary data.</text>
</comment>
<organism evidence="1 2">
    <name type="scientific">Lucilia cuprina</name>
    <name type="common">Green bottle fly</name>
    <name type="synonym">Australian sheep blowfly</name>
    <dbReference type="NCBI Taxonomy" id="7375"/>
    <lineage>
        <taxon>Eukaryota</taxon>
        <taxon>Metazoa</taxon>
        <taxon>Ecdysozoa</taxon>
        <taxon>Arthropoda</taxon>
        <taxon>Hexapoda</taxon>
        <taxon>Insecta</taxon>
        <taxon>Pterygota</taxon>
        <taxon>Neoptera</taxon>
        <taxon>Endopterygota</taxon>
        <taxon>Diptera</taxon>
        <taxon>Brachycera</taxon>
        <taxon>Muscomorpha</taxon>
        <taxon>Oestroidea</taxon>
        <taxon>Calliphoridae</taxon>
        <taxon>Luciliinae</taxon>
        <taxon>Lucilia</taxon>
    </lineage>
</organism>
<name>A0A0L0CQU9_LUCCU</name>